<evidence type="ECO:0000256" key="9">
    <source>
        <dbReference type="ARBA" id="ARBA00022722"/>
    </source>
</evidence>
<dbReference type="GO" id="GO:0008033">
    <property type="term" value="P:tRNA processing"/>
    <property type="evidence" value="ECO:0007669"/>
    <property type="project" value="UniProtKB-KW"/>
</dbReference>
<organism evidence="17 18">
    <name type="scientific">Thiosulfativibrio zosterae</name>
    <dbReference type="NCBI Taxonomy" id="2675053"/>
    <lineage>
        <taxon>Bacteria</taxon>
        <taxon>Pseudomonadati</taxon>
        <taxon>Pseudomonadota</taxon>
        <taxon>Gammaproteobacteria</taxon>
        <taxon>Thiotrichales</taxon>
        <taxon>Piscirickettsiaceae</taxon>
        <taxon>Thiosulfativibrio</taxon>
    </lineage>
</organism>
<keyword evidence="10" id="KW-0479">Metal-binding</keyword>
<dbReference type="CDD" id="cd04453">
    <property type="entry name" value="S1_RNase_E"/>
    <property type="match status" value="1"/>
</dbReference>
<accession>A0A6F8PPN1</accession>
<protein>
    <recommendedName>
        <fullName evidence="4">Ribonuclease G</fullName>
    </recommendedName>
</protein>
<dbReference type="RefSeq" id="WP_173291833.1">
    <property type="nucleotide sequence ID" value="NZ_AP021888.1"/>
</dbReference>
<dbReference type="SUPFAM" id="SSF50249">
    <property type="entry name" value="Nucleic acid-binding proteins"/>
    <property type="match status" value="1"/>
</dbReference>
<dbReference type="GO" id="GO:0005737">
    <property type="term" value="C:cytoplasm"/>
    <property type="evidence" value="ECO:0007669"/>
    <property type="project" value="UniProtKB-SubCell"/>
</dbReference>
<dbReference type="InterPro" id="IPR003029">
    <property type="entry name" value="S1_domain"/>
</dbReference>
<dbReference type="Pfam" id="PF10150">
    <property type="entry name" value="RNase_E_G"/>
    <property type="match status" value="1"/>
</dbReference>
<keyword evidence="7" id="KW-0820">tRNA-binding</keyword>
<keyword evidence="15" id="KW-0694">RNA-binding</keyword>
<keyword evidence="6" id="KW-0698">rRNA processing</keyword>
<dbReference type="InterPro" id="IPR004659">
    <property type="entry name" value="RNase_E/G"/>
</dbReference>
<evidence type="ECO:0000256" key="15">
    <source>
        <dbReference type="ARBA" id="ARBA00022884"/>
    </source>
</evidence>
<evidence type="ECO:0000256" key="6">
    <source>
        <dbReference type="ARBA" id="ARBA00022552"/>
    </source>
</evidence>
<dbReference type="NCBIfam" id="NF008689">
    <property type="entry name" value="PRK11712.1"/>
    <property type="match status" value="1"/>
</dbReference>
<keyword evidence="5" id="KW-0963">Cytoplasm</keyword>
<dbReference type="NCBIfam" id="TIGR00757">
    <property type="entry name" value="RNaseEG"/>
    <property type="match status" value="1"/>
</dbReference>
<gene>
    <name evidence="17" type="primary">rng</name>
    <name evidence="17" type="ORF">THMIRHAT_18270</name>
</gene>
<dbReference type="GO" id="GO:0006364">
    <property type="term" value="P:rRNA processing"/>
    <property type="evidence" value="ECO:0007669"/>
    <property type="project" value="UniProtKB-KW"/>
</dbReference>
<dbReference type="Pfam" id="PF20833">
    <property type="entry name" value="RNase_E_G_Thio"/>
    <property type="match status" value="1"/>
</dbReference>
<name>A0A6F8PPN1_9GAMM</name>
<evidence type="ECO:0000256" key="12">
    <source>
        <dbReference type="ARBA" id="ARBA00022759"/>
    </source>
</evidence>
<dbReference type="Proteomes" id="UP000501466">
    <property type="component" value="Chromosome"/>
</dbReference>
<comment type="cofactor">
    <cofactor evidence="1">
        <name>Mg(2+)</name>
        <dbReference type="ChEBI" id="CHEBI:18420"/>
    </cofactor>
</comment>
<dbReference type="PANTHER" id="PTHR30001">
    <property type="entry name" value="RIBONUCLEASE"/>
    <property type="match status" value="1"/>
</dbReference>
<evidence type="ECO:0000256" key="11">
    <source>
        <dbReference type="ARBA" id="ARBA00022730"/>
    </source>
</evidence>
<evidence type="ECO:0000313" key="18">
    <source>
        <dbReference type="Proteomes" id="UP000501466"/>
    </source>
</evidence>
<dbReference type="GO" id="GO:0046872">
    <property type="term" value="F:metal ion binding"/>
    <property type="evidence" value="ECO:0007669"/>
    <property type="project" value="UniProtKB-KW"/>
</dbReference>
<evidence type="ECO:0000256" key="2">
    <source>
        <dbReference type="ARBA" id="ARBA00004496"/>
    </source>
</evidence>
<dbReference type="SMART" id="SM00316">
    <property type="entry name" value="S1"/>
    <property type="match status" value="1"/>
</dbReference>
<dbReference type="InterPro" id="IPR012340">
    <property type="entry name" value="NA-bd_OB-fold"/>
</dbReference>
<evidence type="ECO:0000256" key="10">
    <source>
        <dbReference type="ARBA" id="ARBA00022723"/>
    </source>
</evidence>
<dbReference type="AlphaFoldDB" id="A0A6F8PPN1"/>
<comment type="similarity">
    <text evidence="3">Belongs to the RNase E/G family. RNase G subfamily.</text>
</comment>
<dbReference type="EMBL" id="AP021888">
    <property type="protein sequence ID" value="BBP44081.1"/>
    <property type="molecule type" value="Genomic_DNA"/>
</dbReference>
<comment type="subcellular location">
    <subcellularLocation>
        <location evidence="2">Cytoplasm</location>
    </subcellularLocation>
</comment>
<evidence type="ECO:0000256" key="14">
    <source>
        <dbReference type="ARBA" id="ARBA00022842"/>
    </source>
</evidence>
<dbReference type="Gene3D" id="3.40.1260.20">
    <property type="entry name" value="Ribonuclease E, catalytic domain"/>
    <property type="match status" value="1"/>
</dbReference>
<dbReference type="Gene3D" id="2.40.50.140">
    <property type="entry name" value="Nucleic acid-binding proteins"/>
    <property type="match status" value="1"/>
</dbReference>
<feature type="domain" description="S1 motif" evidence="16">
    <location>
        <begin position="41"/>
        <end position="120"/>
    </location>
</feature>
<evidence type="ECO:0000256" key="4">
    <source>
        <dbReference type="ARBA" id="ARBA00017719"/>
    </source>
</evidence>
<dbReference type="PANTHER" id="PTHR30001:SF0">
    <property type="entry name" value="RIBONUCLEASE G"/>
    <property type="match status" value="1"/>
</dbReference>
<evidence type="ECO:0000256" key="3">
    <source>
        <dbReference type="ARBA" id="ARBA00005663"/>
    </source>
</evidence>
<dbReference type="KEGG" id="tzo:THMIRHAT_18270"/>
<proteinExistence type="inferred from homology"/>
<dbReference type="InterPro" id="IPR019307">
    <property type="entry name" value="RNA-bd_AU-1/RNase_E/G"/>
</dbReference>
<keyword evidence="9" id="KW-0540">Nuclease</keyword>
<evidence type="ECO:0000256" key="8">
    <source>
        <dbReference type="ARBA" id="ARBA00022694"/>
    </source>
</evidence>
<evidence type="ECO:0000256" key="7">
    <source>
        <dbReference type="ARBA" id="ARBA00022555"/>
    </source>
</evidence>
<keyword evidence="13" id="KW-0378">Hydrolase</keyword>
<dbReference type="GO" id="GO:0000049">
    <property type="term" value="F:tRNA binding"/>
    <property type="evidence" value="ECO:0007669"/>
    <property type="project" value="UniProtKB-KW"/>
</dbReference>
<keyword evidence="8" id="KW-0819">tRNA processing</keyword>
<dbReference type="InterPro" id="IPR048583">
    <property type="entry name" value="RNase_E_G_thioredoxin-like"/>
</dbReference>
<keyword evidence="14" id="KW-0460">Magnesium</keyword>
<keyword evidence="11" id="KW-0699">rRNA-binding</keyword>
<sequence length="490" mass="55596">MGSEEKVLVNVTPNETRVAWVENGVLQEVWIERANKRGLVGNIYMGRVDRVLPGMQAAFVNIGLERAAFLHVSDVCRESVNKDVPEDCEDIGKLLYPSQKVLVQVVKDPIGSKGARVTMQVTIPSRMLVFMPAEKMIGVSQKIENYAERDRLRNLMQSIPESAEGNGGYIVRTVAEGADFHEMRADLLYLNRLWSTIEEKSKNVKEYALVYEDLPLSLRILRDIPVERIEKIRVDSTETFKKMQAFSESYVMGLSDKLGLYTGERPIFDLYSIEEEIQMGLQKRVDLKSGGYLVIDQTEAMTTIDVNTGAFVGHKNLEETIYRTNLEATQAIARQLRLRNLGGIIILDLIDMTEAEHREHVYNSLQKELARDRVKTTVTEISSLGLIEMTRKRTRESLERTLCEPCPICSGRGTIKTAETIAYEIFREITRMARSFDASKYRVIAAESVVSYILDEASSSVAELELFIEKSIRFQAESSYNAEQYDVVML</sequence>
<keyword evidence="18" id="KW-1185">Reference proteome</keyword>
<dbReference type="GO" id="GO:0019843">
    <property type="term" value="F:rRNA binding"/>
    <property type="evidence" value="ECO:0007669"/>
    <property type="project" value="UniProtKB-KW"/>
</dbReference>
<reference evidence="18" key="1">
    <citation type="submission" date="2019-11" db="EMBL/GenBank/DDBJ databases">
        <title>Isolation and characterization of two novel species in the genus Thiomicrorhabdus.</title>
        <authorList>
            <person name="Mochizuki J."/>
            <person name="Kojima H."/>
            <person name="Fukui M."/>
        </authorList>
    </citation>
    <scope>NUCLEOTIDE SEQUENCE [LARGE SCALE GENOMIC DNA]</scope>
    <source>
        <strain evidence="18">AkT22</strain>
    </source>
</reference>
<dbReference type="PROSITE" id="PS50126">
    <property type="entry name" value="S1"/>
    <property type="match status" value="1"/>
</dbReference>
<evidence type="ECO:0000256" key="1">
    <source>
        <dbReference type="ARBA" id="ARBA00001946"/>
    </source>
</evidence>
<dbReference type="GO" id="GO:0004540">
    <property type="term" value="F:RNA nuclease activity"/>
    <property type="evidence" value="ECO:0007669"/>
    <property type="project" value="InterPro"/>
</dbReference>
<keyword evidence="12" id="KW-0255">Endonuclease</keyword>
<evidence type="ECO:0000256" key="13">
    <source>
        <dbReference type="ARBA" id="ARBA00022801"/>
    </source>
</evidence>
<evidence type="ECO:0000259" key="16">
    <source>
        <dbReference type="PROSITE" id="PS50126"/>
    </source>
</evidence>
<evidence type="ECO:0000256" key="5">
    <source>
        <dbReference type="ARBA" id="ARBA00022490"/>
    </source>
</evidence>
<evidence type="ECO:0000313" key="17">
    <source>
        <dbReference type="EMBL" id="BBP44081.1"/>
    </source>
</evidence>
<dbReference type="GO" id="GO:0016787">
    <property type="term" value="F:hydrolase activity"/>
    <property type="evidence" value="ECO:0007669"/>
    <property type="project" value="UniProtKB-KW"/>
</dbReference>
<dbReference type="GO" id="GO:0004519">
    <property type="term" value="F:endonuclease activity"/>
    <property type="evidence" value="ECO:0007669"/>
    <property type="project" value="UniProtKB-KW"/>
</dbReference>